<proteinExistence type="predicted"/>
<organism evidence="1 2">
    <name type="scientific">Frankliniella fusca</name>
    <dbReference type="NCBI Taxonomy" id="407009"/>
    <lineage>
        <taxon>Eukaryota</taxon>
        <taxon>Metazoa</taxon>
        <taxon>Ecdysozoa</taxon>
        <taxon>Arthropoda</taxon>
        <taxon>Hexapoda</taxon>
        <taxon>Insecta</taxon>
        <taxon>Pterygota</taxon>
        <taxon>Neoptera</taxon>
        <taxon>Paraneoptera</taxon>
        <taxon>Thysanoptera</taxon>
        <taxon>Terebrantia</taxon>
        <taxon>Thripoidea</taxon>
        <taxon>Thripidae</taxon>
        <taxon>Frankliniella</taxon>
    </lineage>
</organism>
<sequence length="75" mass="8604">MTGNKLFEISFELLPKTSTYLHLRSDELHSTVSFPENEITFQVAVIMNSQVESIAVMKIENQCEDFIDSFVTCKK</sequence>
<evidence type="ECO:0000313" key="2">
    <source>
        <dbReference type="Proteomes" id="UP001219518"/>
    </source>
</evidence>
<dbReference type="EMBL" id="JAHWGI010000195">
    <property type="protein sequence ID" value="KAK3910755.1"/>
    <property type="molecule type" value="Genomic_DNA"/>
</dbReference>
<accession>A0AAE1GZI2</accession>
<evidence type="ECO:0000313" key="1">
    <source>
        <dbReference type="EMBL" id="KAK3910755.1"/>
    </source>
</evidence>
<dbReference type="AlphaFoldDB" id="A0AAE1GZI2"/>
<comment type="caution">
    <text evidence="1">The sequence shown here is derived from an EMBL/GenBank/DDBJ whole genome shotgun (WGS) entry which is preliminary data.</text>
</comment>
<feature type="non-terminal residue" evidence="1">
    <location>
        <position position="1"/>
    </location>
</feature>
<reference evidence="1" key="2">
    <citation type="journal article" date="2023" name="BMC Genomics">
        <title>Pest status, molecular evolution, and epigenetic factors derived from the genome assembly of Frankliniella fusca, a thysanopteran phytovirus vector.</title>
        <authorList>
            <person name="Catto M.A."/>
            <person name="Labadie P.E."/>
            <person name="Jacobson A.L."/>
            <person name="Kennedy G.G."/>
            <person name="Srinivasan R."/>
            <person name="Hunt B.G."/>
        </authorList>
    </citation>
    <scope>NUCLEOTIDE SEQUENCE</scope>
    <source>
        <strain evidence="1">PL_HMW_Pooled</strain>
    </source>
</reference>
<name>A0AAE1GZI2_9NEOP</name>
<reference evidence="1" key="1">
    <citation type="submission" date="2021-07" db="EMBL/GenBank/DDBJ databases">
        <authorList>
            <person name="Catto M.A."/>
            <person name="Jacobson A."/>
            <person name="Kennedy G."/>
            <person name="Labadie P."/>
            <person name="Hunt B.G."/>
            <person name="Srinivasan R."/>
        </authorList>
    </citation>
    <scope>NUCLEOTIDE SEQUENCE</scope>
    <source>
        <strain evidence="1">PL_HMW_Pooled</strain>
        <tissue evidence="1">Head</tissue>
    </source>
</reference>
<gene>
    <name evidence="1" type="ORF">KUF71_004243</name>
</gene>
<protein>
    <submittedName>
        <fullName evidence="1">Defensin-like protein 308</fullName>
    </submittedName>
</protein>
<keyword evidence="2" id="KW-1185">Reference proteome</keyword>
<dbReference type="Proteomes" id="UP001219518">
    <property type="component" value="Unassembled WGS sequence"/>
</dbReference>